<keyword evidence="3" id="KW-1185">Reference proteome</keyword>
<proteinExistence type="predicted"/>
<reference evidence="2 3" key="1">
    <citation type="submission" date="2018-10" db="EMBL/GenBank/DDBJ databases">
        <title>A high-quality apple genome assembly.</title>
        <authorList>
            <person name="Hu J."/>
        </authorList>
    </citation>
    <scope>NUCLEOTIDE SEQUENCE [LARGE SCALE GENOMIC DNA]</scope>
    <source>
        <strain evidence="3">cv. HFTH1</strain>
        <tissue evidence="2">Young leaf</tissue>
    </source>
</reference>
<evidence type="ECO:0000259" key="1">
    <source>
        <dbReference type="PROSITE" id="PS50181"/>
    </source>
</evidence>
<dbReference type="AlphaFoldDB" id="A0A498KPK0"/>
<organism evidence="2 3">
    <name type="scientific">Malus domestica</name>
    <name type="common">Apple</name>
    <name type="synonym">Pyrus malus</name>
    <dbReference type="NCBI Taxonomy" id="3750"/>
    <lineage>
        <taxon>Eukaryota</taxon>
        <taxon>Viridiplantae</taxon>
        <taxon>Streptophyta</taxon>
        <taxon>Embryophyta</taxon>
        <taxon>Tracheophyta</taxon>
        <taxon>Spermatophyta</taxon>
        <taxon>Magnoliopsida</taxon>
        <taxon>eudicotyledons</taxon>
        <taxon>Gunneridae</taxon>
        <taxon>Pentapetalae</taxon>
        <taxon>rosids</taxon>
        <taxon>fabids</taxon>
        <taxon>Rosales</taxon>
        <taxon>Rosaceae</taxon>
        <taxon>Amygdaloideae</taxon>
        <taxon>Maleae</taxon>
        <taxon>Malus</taxon>
    </lineage>
</organism>
<name>A0A498KPK0_MALDO</name>
<dbReference type="Proteomes" id="UP000290289">
    <property type="component" value="Chromosome 1"/>
</dbReference>
<dbReference type="Gene3D" id="1.20.1280.50">
    <property type="match status" value="1"/>
</dbReference>
<accession>A0A498KPK0</accession>
<dbReference type="Pfam" id="PF12937">
    <property type="entry name" value="F-box-like"/>
    <property type="match status" value="1"/>
</dbReference>
<dbReference type="InterPro" id="IPR001810">
    <property type="entry name" value="F-box_dom"/>
</dbReference>
<feature type="domain" description="F-box" evidence="1">
    <location>
        <begin position="33"/>
        <end position="73"/>
    </location>
</feature>
<comment type="caution">
    <text evidence="2">The sequence shown here is derived from an EMBL/GenBank/DDBJ whole genome shotgun (WGS) entry which is preliminary data.</text>
</comment>
<dbReference type="CDD" id="cd09917">
    <property type="entry name" value="F-box_SF"/>
    <property type="match status" value="1"/>
</dbReference>
<dbReference type="InterPro" id="IPR036047">
    <property type="entry name" value="F-box-like_dom_sf"/>
</dbReference>
<dbReference type="SUPFAM" id="SSF81383">
    <property type="entry name" value="F-box domain"/>
    <property type="match status" value="1"/>
</dbReference>
<sequence>MNIFSDILCAQTTSSSCRTMKKGKAIKKSTTTPTFIQSLPNELLLEIHTNVASRSFCSLYSATMVCKKFNQLA</sequence>
<dbReference type="PROSITE" id="PS50181">
    <property type="entry name" value="FBOX"/>
    <property type="match status" value="1"/>
</dbReference>
<evidence type="ECO:0000313" key="2">
    <source>
        <dbReference type="EMBL" id="RXI09466.1"/>
    </source>
</evidence>
<protein>
    <recommendedName>
        <fullName evidence="1">F-box domain-containing protein</fullName>
    </recommendedName>
</protein>
<evidence type="ECO:0000313" key="3">
    <source>
        <dbReference type="Proteomes" id="UP000290289"/>
    </source>
</evidence>
<dbReference type="EMBL" id="RDQH01000327">
    <property type="protein sequence ID" value="RXI09466.1"/>
    <property type="molecule type" value="Genomic_DNA"/>
</dbReference>
<gene>
    <name evidence="2" type="ORF">DVH24_034083</name>
</gene>